<sequence length="326" mass="35988">MRRLFAASSSPYLLFLHGYRNMASSSIVNGKELGEPERRPLNPSAKGFIISLGKHSAISQGTKDIEKSNTDTMNKFITHCSRNGAEDGRTSSGNVISGYEGVCGTTFGVIDNKADTTGEIVDVTGCELSSGDKESLAAGVPQLIVYPIEDGVPPMEILPNSSHCDGSIYRGTDCWKKEYHIADRNETRWEAMMFSKSTDCNIDSNGICMSHGTCCMLQFFSLRLAKVPADHGLVELYGYIAVRDRLDTFLNYFVNFSRDDPIVVEQGSLIHMAGPKRGIQLIGTNLIEYDMKIKTVMGAQMDLKFKVARDSCIPAEHLLFRRGDRD</sequence>
<dbReference type="PANTHER" id="PTHR33065">
    <property type="entry name" value="OS07G0486400 PROTEIN"/>
    <property type="match status" value="1"/>
</dbReference>
<dbReference type="Pfam" id="PF20241">
    <property type="entry name" value="DUF6598"/>
    <property type="match status" value="1"/>
</dbReference>
<reference evidence="2" key="1">
    <citation type="submission" date="2015-04" db="UniProtKB">
        <authorList>
            <consortium name="EnsemblPlants"/>
        </authorList>
    </citation>
    <scope>IDENTIFICATION</scope>
    <source>
        <strain evidence="2">SL10</strain>
    </source>
</reference>
<protein>
    <recommendedName>
        <fullName evidence="1">DUF6598 domain-containing protein</fullName>
    </recommendedName>
</protein>
<dbReference type="AlphaFoldDB" id="A0A0E0IB17"/>
<feature type="domain" description="DUF6598" evidence="1">
    <location>
        <begin position="216"/>
        <end position="295"/>
    </location>
</feature>
<evidence type="ECO:0000313" key="3">
    <source>
        <dbReference type="Proteomes" id="UP000006591"/>
    </source>
</evidence>
<reference evidence="2" key="2">
    <citation type="submission" date="2018-04" db="EMBL/GenBank/DDBJ databases">
        <title>OnivRS2 (Oryza nivara Reference Sequence Version 2).</title>
        <authorList>
            <person name="Zhang J."/>
            <person name="Kudrna D."/>
            <person name="Lee S."/>
            <person name="Talag J."/>
            <person name="Rajasekar S."/>
            <person name="Welchert J."/>
            <person name="Hsing Y.-I."/>
            <person name="Wing R.A."/>
        </authorList>
    </citation>
    <scope>NUCLEOTIDE SEQUENCE [LARGE SCALE GENOMIC DNA]</scope>
    <source>
        <strain evidence="2">SL10</strain>
    </source>
</reference>
<organism evidence="2">
    <name type="scientific">Oryza nivara</name>
    <name type="common">Indian wild rice</name>
    <name type="synonym">Oryza sativa f. spontanea</name>
    <dbReference type="NCBI Taxonomy" id="4536"/>
    <lineage>
        <taxon>Eukaryota</taxon>
        <taxon>Viridiplantae</taxon>
        <taxon>Streptophyta</taxon>
        <taxon>Embryophyta</taxon>
        <taxon>Tracheophyta</taxon>
        <taxon>Spermatophyta</taxon>
        <taxon>Magnoliopsida</taxon>
        <taxon>Liliopsida</taxon>
        <taxon>Poales</taxon>
        <taxon>Poaceae</taxon>
        <taxon>BOP clade</taxon>
        <taxon>Oryzoideae</taxon>
        <taxon>Oryzeae</taxon>
        <taxon>Oryzinae</taxon>
        <taxon>Oryza</taxon>
    </lineage>
</organism>
<dbReference type="Gramene" id="ONIVA08G13310.2">
    <property type="protein sequence ID" value="ONIVA08G13310.2"/>
    <property type="gene ID" value="ONIVA08G13310"/>
</dbReference>
<evidence type="ECO:0000259" key="1">
    <source>
        <dbReference type="Pfam" id="PF20241"/>
    </source>
</evidence>
<dbReference type="eggNOG" id="ENOG502R51K">
    <property type="taxonomic scope" value="Eukaryota"/>
</dbReference>
<dbReference type="EnsemblPlants" id="ONIVA08G13310.2">
    <property type="protein sequence ID" value="ONIVA08G13310.2"/>
    <property type="gene ID" value="ONIVA08G13310"/>
</dbReference>
<dbReference type="HOGENOM" id="CLU_070444_0_0_1"/>
<dbReference type="STRING" id="4536.A0A0E0IB17"/>
<dbReference type="OMA" id="IPVEHCC"/>
<name>A0A0E0IB17_ORYNI</name>
<keyword evidence="3" id="KW-1185">Reference proteome</keyword>
<dbReference type="Proteomes" id="UP000006591">
    <property type="component" value="Chromosome 8"/>
</dbReference>
<dbReference type="InterPro" id="IPR046533">
    <property type="entry name" value="DUF6598"/>
</dbReference>
<proteinExistence type="predicted"/>
<accession>A0A0E0IB17</accession>
<evidence type="ECO:0000313" key="2">
    <source>
        <dbReference type="EnsemblPlants" id="ONIVA08G13310.2"/>
    </source>
</evidence>
<dbReference type="PANTHER" id="PTHR33065:SF88">
    <property type="entry name" value="OS11G0104220 PROTEIN"/>
    <property type="match status" value="1"/>
</dbReference>